<dbReference type="InterPro" id="IPR025982">
    <property type="entry name" value="SieB"/>
</dbReference>
<evidence type="ECO:0000313" key="2">
    <source>
        <dbReference type="EMBL" id="ECT4665111.1"/>
    </source>
</evidence>
<gene>
    <name evidence="2" type="ORF">F2180_04250</name>
</gene>
<feature type="transmembrane region" description="Helical" evidence="1">
    <location>
        <begin position="21"/>
        <end position="37"/>
    </location>
</feature>
<keyword evidence="1" id="KW-1133">Transmembrane helix</keyword>
<dbReference type="Pfam" id="PF14163">
    <property type="entry name" value="SieB"/>
    <property type="match status" value="1"/>
</dbReference>
<proteinExistence type="predicted"/>
<evidence type="ECO:0000256" key="1">
    <source>
        <dbReference type="SAM" id="Phobius"/>
    </source>
</evidence>
<dbReference type="EMBL" id="AAKMWJ010000013">
    <property type="protein sequence ID" value="ECT4665111.1"/>
    <property type="molecule type" value="Genomic_DNA"/>
</dbReference>
<feature type="transmembrane region" description="Helical" evidence="1">
    <location>
        <begin position="57"/>
        <end position="75"/>
    </location>
</feature>
<dbReference type="AlphaFoldDB" id="A0A619Y5B2"/>
<protein>
    <recommendedName>
        <fullName evidence="3">Superinfection exclusion protein B</fullName>
    </recommendedName>
</protein>
<comment type="caution">
    <text evidence="2">The sequence shown here is derived from an EMBL/GenBank/DDBJ whole genome shotgun (WGS) entry which is preliminary data.</text>
</comment>
<name>A0A619Y5B2_SALER</name>
<evidence type="ECO:0008006" key="3">
    <source>
        <dbReference type="Google" id="ProtNLM"/>
    </source>
</evidence>
<keyword evidence="1" id="KW-0472">Membrane</keyword>
<keyword evidence="1" id="KW-0812">Transmembrane</keyword>
<organism evidence="2">
    <name type="scientific">Salmonella enterica</name>
    <name type="common">Salmonella choleraesuis</name>
    <dbReference type="NCBI Taxonomy" id="28901"/>
    <lineage>
        <taxon>Bacteria</taxon>
        <taxon>Pseudomonadati</taxon>
        <taxon>Pseudomonadota</taxon>
        <taxon>Gammaproteobacteria</taxon>
        <taxon>Enterobacterales</taxon>
        <taxon>Enterobacteriaceae</taxon>
        <taxon>Salmonella</taxon>
    </lineage>
</organism>
<sequence length="166" mass="19181">MDNKWLQELLRSILRDIDIRRLMHMLIIFVILTVLLPDSVKQSVGAHNPEFLPAFSLYYLMILCVSFFISSLTSFTTKSLFNALHTLALRIRVITLSEPEKQCLLSFIKTGDHVVYAKNHNPVVEQLVYKGILRKTYSLNCGPDMEGYVIEDKYHFHVLRHLSASL</sequence>
<accession>A0A619Y5B2</accession>
<reference evidence="2" key="1">
    <citation type="submission" date="2019-09" db="EMBL/GenBank/DDBJ databases">
        <authorList>
            <consortium name="PulseNet: The National Subtyping Network for Foodborne Disease Surveillance"/>
            <person name="Tarr C.L."/>
            <person name="Trees E."/>
            <person name="Katz L.S."/>
            <person name="Carleton-Romer H.A."/>
            <person name="Stroika S."/>
            <person name="Kucerova Z."/>
            <person name="Roache K.F."/>
            <person name="Sabol A.L."/>
            <person name="Besser J."/>
            <person name="Gerner-Smidt P."/>
        </authorList>
    </citation>
    <scope>NUCLEOTIDE SEQUENCE</scope>
    <source>
        <strain evidence="2">PNUSAS098355</strain>
    </source>
</reference>